<sequence length="78" mass="8423">MLAAVTTGRAVHLLDTADPRRRPALAHHGVRRPRQFAGDDLLMTTNRTAVHLWDAADARTPVLRAVIRPAAARSPAPG</sequence>
<gene>
    <name evidence="1" type="ORF">BBK82_24845</name>
</gene>
<name>A0A1B2HM89_9PSEU</name>
<evidence type="ECO:0000313" key="2">
    <source>
        <dbReference type="Proteomes" id="UP000093053"/>
    </source>
</evidence>
<dbReference type="AlphaFoldDB" id="A0A1B2HM89"/>
<keyword evidence="2" id="KW-1185">Reference proteome</keyword>
<dbReference type="STRING" id="1586287.BBK82_24845"/>
<proteinExistence type="predicted"/>
<evidence type="ECO:0000313" key="1">
    <source>
        <dbReference type="EMBL" id="ANZ38811.1"/>
    </source>
</evidence>
<protein>
    <submittedName>
        <fullName evidence="1">Uncharacterized protein</fullName>
    </submittedName>
</protein>
<reference evidence="1 2" key="1">
    <citation type="submission" date="2016-07" db="EMBL/GenBank/DDBJ databases">
        <title>Complete genome sequence of the Lentzea guizhouensis DHS C013.</title>
        <authorList>
            <person name="Cao C."/>
        </authorList>
    </citation>
    <scope>NUCLEOTIDE SEQUENCE [LARGE SCALE GENOMIC DNA]</scope>
    <source>
        <strain evidence="1 2">DHS C013</strain>
    </source>
</reference>
<dbReference type="Proteomes" id="UP000093053">
    <property type="component" value="Chromosome"/>
</dbReference>
<dbReference type="EMBL" id="CP016793">
    <property type="protein sequence ID" value="ANZ38811.1"/>
    <property type="molecule type" value="Genomic_DNA"/>
</dbReference>
<dbReference type="RefSeq" id="WP_065917156.1">
    <property type="nucleotide sequence ID" value="NZ_CP016793.1"/>
</dbReference>
<dbReference type="KEGG" id="led:BBK82_24845"/>
<accession>A0A1B2HM89</accession>
<organism evidence="1 2">
    <name type="scientific">Lentzea guizhouensis</name>
    <dbReference type="NCBI Taxonomy" id="1586287"/>
    <lineage>
        <taxon>Bacteria</taxon>
        <taxon>Bacillati</taxon>
        <taxon>Actinomycetota</taxon>
        <taxon>Actinomycetes</taxon>
        <taxon>Pseudonocardiales</taxon>
        <taxon>Pseudonocardiaceae</taxon>
        <taxon>Lentzea</taxon>
    </lineage>
</organism>